<organism evidence="1 2">
    <name type="scientific">Cellulomonas algicola</name>
    <dbReference type="NCBI Taxonomy" id="2071633"/>
    <lineage>
        <taxon>Bacteria</taxon>
        <taxon>Bacillati</taxon>
        <taxon>Actinomycetota</taxon>
        <taxon>Actinomycetes</taxon>
        <taxon>Micrococcales</taxon>
        <taxon>Cellulomonadaceae</taxon>
        <taxon>Cellulomonas</taxon>
    </lineage>
</organism>
<dbReference type="InterPro" id="IPR043777">
    <property type="entry name" value="DUF5719"/>
</dbReference>
<sequence length="545" mass="53337">MTAATEPAAVDRGAVWRGRLVRAGSGLAVAGVVAAAVVAGGVVPGTAVDGLGPTSVPVPPAATTLVCAGPLLLPDDVGRGDSAFDPTPVDPVSSVSVASSTPGAGTVTTLDGTQTLARLDAGDEAVTVGQVPAPLVVRAEPGDTAPARVGAVSSGLVTAGDLRGLSAASCQHPTADAWLVGGATDLTSTAQLVLTNAGSTPAEVGVEVWGPSGAVDLTGERYLVAPGAQRVVAVGGIAAEQRRLVVHVATTGGRVAVHLQDSALDGFTPAGTDLVVPGEAPARRQVVPGVAVVASEVGDEDAGAVRLLVPGGTTATASVSVLGPDGPTALPGAESVELRPGEVTDVPLGGLAAGTYTLLVDADQPVVAAAVVTRPGSPGELDDVPSRERAWAASSSPTDGGVAVLPAGTAGTFTLAGLPARGSAADSVDGGGETTATVRLLGDDGRVVGERRVSVPVGATGAWSLEALVQGDGLVTPSTALTAPEGQPVVRAVDVVVDDGDDVAWALVAEVSRPDGVLVSVLRPVPALVRAPDVAVQQDPRLGTR</sequence>
<proteinExistence type="predicted"/>
<dbReference type="Proteomes" id="UP000288246">
    <property type="component" value="Unassembled WGS sequence"/>
</dbReference>
<protein>
    <recommendedName>
        <fullName evidence="3">Large extracellular alpha-helical protein</fullName>
    </recommendedName>
</protein>
<dbReference type="EMBL" id="BHYL01000230">
    <property type="protein sequence ID" value="GCD21079.1"/>
    <property type="molecule type" value="Genomic_DNA"/>
</dbReference>
<dbReference type="OrthoDB" id="3264966at2"/>
<dbReference type="RefSeq" id="WP_124343589.1">
    <property type="nucleotide sequence ID" value="NZ_BHYL01000230.1"/>
</dbReference>
<evidence type="ECO:0008006" key="3">
    <source>
        <dbReference type="Google" id="ProtNLM"/>
    </source>
</evidence>
<evidence type="ECO:0000313" key="1">
    <source>
        <dbReference type="EMBL" id="GCD21079.1"/>
    </source>
</evidence>
<keyword evidence="2" id="KW-1185">Reference proteome</keyword>
<gene>
    <name evidence="1" type="ORF">CTKZ_26410</name>
</gene>
<reference evidence="1 2" key="1">
    <citation type="submission" date="2018-11" db="EMBL/GenBank/DDBJ databases">
        <title>Draft genome sequence of Cellulomonas takizawaensis strain TKZ-21.</title>
        <authorList>
            <person name="Yamamura H."/>
            <person name="Hayashi T."/>
            <person name="Hamada M."/>
            <person name="Serisawa Y."/>
            <person name="Matsuyama K."/>
            <person name="Nakagawa Y."/>
            <person name="Otoguro M."/>
            <person name="Yanagida F."/>
            <person name="Hayakawa M."/>
        </authorList>
    </citation>
    <scope>NUCLEOTIDE SEQUENCE [LARGE SCALE GENOMIC DNA]</scope>
    <source>
        <strain evidence="1 2">TKZ-21</strain>
    </source>
</reference>
<dbReference type="Pfam" id="PF18986">
    <property type="entry name" value="DUF5719"/>
    <property type="match status" value="1"/>
</dbReference>
<evidence type="ECO:0000313" key="2">
    <source>
        <dbReference type="Proteomes" id="UP000288246"/>
    </source>
</evidence>
<accession>A0A401V2E9</accession>
<name>A0A401V2E9_9CELL</name>
<dbReference type="AlphaFoldDB" id="A0A401V2E9"/>
<comment type="caution">
    <text evidence="1">The sequence shown here is derived from an EMBL/GenBank/DDBJ whole genome shotgun (WGS) entry which is preliminary data.</text>
</comment>